<keyword evidence="1" id="KW-0645">Protease</keyword>
<feature type="compositionally biased region" description="Basic and acidic residues" evidence="7">
    <location>
        <begin position="1259"/>
        <end position="1272"/>
    </location>
</feature>
<evidence type="ECO:0000313" key="9">
    <source>
        <dbReference type="EMBL" id="CAG9797938.1"/>
    </source>
</evidence>
<name>A0A9N9RKH7_9DIPT</name>
<feature type="region of interest" description="Disordered" evidence="7">
    <location>
        <begin position="662"/>
        <end position="722"/>
    </location>
</feature>
<dbReference type="GO" id="GO:0046872">
    <property type="term" value="F:metal ion binding"/>
    <property type="evidence" value="ECO:0007669"/>
    <property type="project" value="UniProtKB-KW"/>
</dbReference>
<dbReference type="CDD" id="cd08067">
    <property type="entry name" value="MPN_2A_DUB"/>
    <property type="match status" value="1"/>
</dbReference>
<evidence type="ECO:0000256" key="4">
    <source>
        <dbReference type="ARBA" id="ARBA00022833"/>
    </source>
</evidence>
<evidence type="ECO:0000313" key="10">
    <source>
        <dbReference type="Proteomes" id="UP001153620"/>
    </source>
</evidence>
<evidence type="ECO:0000259" key="8">
    <source>
        <dbReference type="PROSITE" id="PS50249"/>
    </source>
</evidence>
<keyword evidence="3" id="KW-0378">Hydrolase</keyword>
<dbReference type="InterPro" id="IPR037518">
    <property type="entry name" value="MPN"/>
</dbReference>
<feature type="region of interest" description="Disordered" evidence="7">
    <location>
        <begin position="851"/>
        <end position="890"/>
    </location>
</feature>
<feature type="region of interest" description="Disordered" evidence="7">
    <location>
        <begin position="128"/>
        <end position="148"/>
    </location>
</feature>
<feature type="region of interest" description="Disordered" evidence="7">
    <location>
        <begin position="1018"/>
        <end position="1046"/>
    </location>
</feature>
<feature type="compositionally biased region" description="Low complexity" evidence="7">
    <location>
        <begin position="589"/>
        <end position="599"/>
    </location>
</feature>
<reference evidence="9" key="1">
    <citation type="submission" date="2022-01" db="EMBL/GenBank/DDBJ databases">
        <authorList>
            <person name="King R."/>
        </authorList>
    </citation>
    <scope>NUCLEOTIDE SEQUENCE</scope>
</reference>
<dbReference type="EMBL" id="OU895877">
    <property type="protein sequence ID" value="CAG9797938.1"/>
    <property type="molecule type" value="Genomic_DNA"/>
</dbReference>
<organism evidence="9 10">
    <name type="scientific">Chironomus riparius</name>
    <dbReference type="NCBI Taxonomy" id="315576"/>
    <lineage>
        <taxon>Eukaryota</taxon>
        <taxon>Metazoa</taxon>
        <taxon>Ecdysozoa</taxon>
        <taxon>Arthropoda</taxon>
        <taxon>Hexapoda</taxon>
        <taxon>Insecta</taxon>
        <taxon>Pterygota</taxon>
        <taxon>Neoptera</taxon>
        <taxon>Endopterygota</taxon>
        <taxon>Diptera</taxon>
        <taxon>Nematocera</taxon>
        <taxon>Chironomoidea</taxon>
        <taxon>Chironomidae</taxon>
        <taxon>Chironominae</taxon>
        <taxon>Chironomus</taxon>
    </lineage>
</organism>
<dbReference type="CDD" id="cd22249">
    <property type="entry name" value="UDM1_RNF168_RNF169-like"/>
    <property type="match status" value="1"/>
</dbReference>
<dbReference type="OrthoDB" id="167806at2759"/>
<keyword evidence="2" id="KW-0479">Metal-binding</keyword>
<feature type="region of interest" description="Disordered" evidence="7">
    <location>
        <begin position="1245"/>
        <end position="1305"/>
    </location>
</feature>
<keyword evidence="4" id="KW-0862">Zinc</keyword>
<feature type="compositionally biased region" description="Low complexity" evidence="7">
    <location>
        <begin position="755"/>
        <end position="770"/>
    </location>
</feature>
<proteinExistence type="inferred from homology"/>
<keyword evidence="5" id="KW-0482">Metalloprotease</keyword>
<feature type="compositionally biased region" description="Low complexity" evidence="7">
    <location>
        <begin position="677"/>
        <end position="721"/>
    </location>
</feature>
<dbReference type="InterPro" id="IPR040843">
    <property type="entry name" value="RAMA"/>
</dbReference>
<reference evidence="9" key="2">
    <citation type="submission" date="2022-10" db="EMBL/GenBank/DDBJ databases">
        <authorList>
            <consortium name="ENA_rothamsted_submissions"/>
            <consortium name="culmorum"/>
            <person name="King R."/>
        </authorList>
    </citation>
    <scope>NUCLEOTIDE SEQUENCE</scope>
</reference>
<sequence>MVEKEKSDEIKAEDDGNEEENCTKAAYPTVFTKTVTLPMLLKSGILSPGKSTMSIEYMGQKFIGDLMDDGKIKSQETETVFCSPSAWAINCKKIINPDKKSGCGWASVKYKGKKLDIYKAMYHKKCQQQKDQQDNPSEDEEKEEKEVITKPVELPIPPNKNLMQHGTICNRSILQDVNTLVEAVPFTNMGRIQPFHVNIRSSVILLIDFHCHLTTNEVCGYLGGTWDFNTHNLTVTHAFPFLNSRFDREKSSECEYEIQKSMLDKNIQLVGWYHTHPRFAAQPTMRDCDKQLDYQIKLRGTSDSNYSPCVGFIFSSYCDEDVENESQITPFWVLPPPENRPHELGRPLMVNYNTHNDEKLPDEIKEQMRTCIDYYKQFQYEIIDFVEIKLKDDQKVLEKMKNSLFLKFPLEDQTSGELWNWILDLLGLELENPVIIPRKILERKKQLEVEEKAREEAAMKEREKIQKEIEMEKRLKEEREQEAAKQALNAISSLQHQLSQPSGLNMTPSPISSSPMPATTNVKPSSTSTNASSSPRDSPATIPSTATSPAKFEIPVRASPSPAKSDTSSVRARNSPIPNTSKLPERPSRNSSAVSSGSSKYDLGYTNNLSDLYAATLSSFAKSLPGLLPSDYTALLQSAKLPMSDFGMSALGSLQASAAALSGGGNYSPTMSGSSGGKKSSTHTSAQQSSTSSPYSSNNKNNTSSSNTGNSSSLNSKNSNSWLSQIPNMKEFMNQLEKGDLSVLMQSPYNIPTCKPSSKSKTSTSTSGSSRMDYSNQDMSREPNNTQTGSSTSTTASKRKGRPPNAPSAAAYEYDLYSKSDVGKISDLMKSPEYTQMLMNQANAFRSLGSEITVTRKPSTSSTTSSSSSASGSKKSSSTNQPQSASNSAAANNASLLNRLPIMDLNYLAEISKSIPELNALLNSNKPEDINALLQMQMMAKNMDYATAFFGGAGGNSSPNSKGNSASVAAQTKAMQEFAANSNMLSQYMSGASNLNLFNPMYGAMSGGTMTSLEKQTAKEMNNSNNNSRKRDNRSNSSSTASSRAQANINAAPNAADMLNSLFASATKGGAGNLIPPDLSSYFAASGINLPATTTASASSSKGNNNSNNGNPLSTSGGGIIHGAMDYSSLFSHMTPTKLQEMTSLFSQSKYPGIPDPLAKSTLAANNAYLSPSLMKLQQEALNTQLMKPPKSSSSSSSSKIETPPLPSPNLSEKRSTPTKSLRDSPATIPKYNFSAADLAISSHVENTRKSTPPVDLASSKDRSVPPKKRMEFSSIAELVAPSPTKRQKFSEDEEEPAILDLSKN</sequence>
<dbReference type="Pfam" id="PF18755">
    <property type="entry name" value="RAMA"/>
    <property type="match status" value="1"/>
</dbReference>
<dbReference type="PROSITE" id="PS50249">
    <property type="entry name" value="MPN"/>
    <property type="match status" value="1"/>
</dbReference>
<feature type="region of interest" description="Disordered" evidence="7">
    <location>
        <begin position="749"/>
        <end position="812"/>
    </location>
</feature>
<dbReference type="GO" id="GO:0006508">
    <property type="term" value="P:proteolysis"/>
    <property type="evidence" value="ECO:0007669"/>
    <property type="project" value="UniProtKB-KW"/>
</dbReference>
<feature type="compositionally biased region" description="Polar residues" evidence="7">
    <location>
        <begin position="495"/>
        <end position="507"/>
    </location>
</feature>
<dbReference type="Gene3D" id="3.40.140.10">
    <property type="entry name" value="Cytidine Deaminase, domain 2"/>
    <property type="match status" value="1"/>
</dbReference>
<feature type="compositionally biased region" description="Polar residues" evidence="7">
    <location>
        <begin position="562"/>
        <end position="582"/>
    </location>
</feature>
<evidence type="ECO:0000256" key="6">
    <source>
        <dbReference type="ARBA" id="ARBA00061577"/>
    </source>
</evidence>
<evidence type="ECO:0000256" key="1">
    <source>
        <dbReference type="ARBA" id="ARBA00022670"/>
    </source>
</evidence>
<feature type="compositionally biased region" description="Polar residues" evidence="7">
    <location>
        <begin position="772"/>
        <end position="785"/>
    </location>
</feature>
<feature type="region of interest" description="Disordered" evidence="7">
    <location>
        <begin position="1186"/>
        <end position="1229"/>
    </location>
</feature>
<dbReference type="PANTHER" id="PTHR10410">
    <property type="entry name" value="EUKARYOTIC TRANSLATION INITIATION FACTOR 3 -RELATED"/>
    <property type="match status" value="1"/>
</dbReference>
<feature type="domain" description="MPN" evidence="8">
    <location>
        <begin position="197"/>
        <end position="323"/>
    </location>
</feature>
<accession>A0A9N9RKH7</accession>
<dbReference type="SUPFAM" id="SSF102712">
    <property type="entry name" value="JAB1/MPN domain"/>
    <property type="match status" value="1"/>
</dbReference>
<feature type="region of interest" description="Disordered" evidence="7">
    <location>
        <begin position="1093"/>
        <end position="1117"/>
    </location>
</feature>
<feature type="compositionally biased region" description="Low complexity" evidence="7">
    <location>
        <begin position="1093"/>
        <end position="1115"/>
    </location>
</feature>
<feature type="compositionally biased region" description="Low complexity" evidence="7">
    <location>
        <begin position="524"/>
        <end position="539"/>
    </location>
</feature>
<dbReference type="Pfam" id="PF01398">
    <property type="entry name" value="JAB"/>
    <property type="match status" value="1"/>
</dbReference>
<gene>
    <name evidence="9" type="ORF">CHIRRI_LOCUS924</name>
</gene>
<feature type="region of interest" description="Disordered" evidence="7">
    <location>
        <begin position="1"/>
        <end position="20"/>
    </location>
</feature>
<dbReference type="GO" id="GO:0008237">
    <property type="term" value="F:metallopeptidase activity"/>
    <property type="evidence" value="ECO:0007669"/>
    <property type="project" value="UniProtKB-KW"/>
</dbReference>
<dbReference type="InterPro" id="IPR050242">
    <property type="entry name" value="JAMM_MPN+_peptidase_M67A"/>
</dbReference>
<feature type="compositionally biased region" description="Low complexity" evidence="7">
    <location>
        <begin position="508"/>
        <end position="517"/>
    </location>
</feature>
<keyword evidence="10" id="KW-1185">Reference proteome</keyword>
<dbReference type="Proteomes" id="UP001153620">
    <property type="component" value="Chromosome 1"/>
</dbReference>
<feature type="region of interest" description="Disordered" evidence="7">
    <location>
        <begin position="495"/>
        <end position="601"/>
    </location>
</feature>
<feature type="compositionally biased region" description="Low complexity" evidence="7">
    <location>
        <begin position="859"/>
        <end position="890"/>
    </location>
</feature>
<evidence type="ECO:0000256" key="2">
    <source>
        <dbReference type="ARBA" id="ARBA00022723"/>
    </source>
</evidence>
<evidence type="ECO:0000256" key="3">
    <source>
        <dbReference type="ARBA" id="ARBA00022801"/>
    </source>
</evidence>
<feature type="compositionally biased region" description="Basic and acidic residues" evidence="7">
    <location>
        <begin position="1"/>
        <end position="14"/>
    </location>
</feature>
<dbReference type="InterPro" id="IPR000555">
    <property type="entry name" value="JAMM/MPN+_dom"/>
</dbReference>
<evidence type="ECO:0000256" key="5">
    <source>
        <dbReference type="ARBA" id="ARBA00023049"/>
    </source>
</evidence>
<dbReference type="FunFam" id="3.40.140.10:FF:000053">
    <property type="entry name" value="MPN domain-containing protein CG4751"/>
    <property type="match status" value="1"/>
</dbReference>
<evidence type="ECO:0000256" key="7">
    <source>
        <dbReference type="SAM" id="MobiDB-lite"/>
    </source>
</evidence>
<feature type="compositionally biased region" description="Low complexity" evidence="7">
    <location>
        <begin position="786"/>
        <end position="796"/>
    </location>
</feature>
<comment type="similarity">
    <text evidence="6">Belongs to the peptidase M67 family.</text>
</comment>
<feature type="compositionally biased region" description="Low complexity" evidence="7">
    <location>
        <begin position="1035"/>
        <end position="1046"/>
    </location>
</feature>
<protein>
    <recommendedName>
        <fullName evidence="8">MPN domain-containing protein</fullName>
    </recommendedName>
</protein>